<organism evidence="2 3">
    <name type="scientific">Pseudoalteromonas qingdaonensis</name>
    <dbReference type="NCBI Taxonomy" id="3131913"/>
    <lineage>
        <taxon>Bacteria</taxon>
        <taxon>Pseudomonadati</taxon>
        <taxon>Pseudomonadota</taxon>
        <taxon>Gammaproteobacteria</taxon>
        <taxon>Alteromonadales</taxon>
        <taxon>Pseudoalteromonadaceae</taxon>
        <taxon>Pseudoalteromonas</taxon>
    </lineage>
</organism>
<accession>A0ABU9MSC8</accession>
<keyword evidence="3" id="KW-1185">Reference proteome</keyword>
<dbReference type="Proteomes" id="UP001447008">
    <property type="component" value="Unassembled WGS sequence"/>
</dbReference>
<gene>
    <name evidence="2" type="ORF">WCN91_01945</name>
</gene>
<evidence type="ECO:0000259" key="1">
    <source>
        <dbReference type="Pfam" id="PF21360"/>
    </source>
</evidence>
<name>A0ABU9MSC8_9GAMM</name>
<feature type="domain" description="PylC N-terminal" evidence="1">
    <location>
        <begin position="6"/>
        <end position="106"/>
    </location>
</feature>
<proteinExistence type="predicted"/>
<dbReference type="Gene3D" id="3.40.50.20">
    <property type="match status" value="1"/>
</dbReference>
<dbReference type="Gene3D" id="3.30.1490.20">
    <property type="entry name" value="ATP-grasp fold, A domain"/>
    <property type="match status" value="1"/>
</dbReference>
<dbReference type="SUPFAM" id="SSF56059">
    <property type="entry name" value="Glutathione synthetase ATP-binding domain-like"/>
    <property type="match status" value="1"/>
</dbReference>
<reference evidence="2 3" key="1">
    <citation type="submission" date="2024-03" db="EMBL/GenBank/DDBJ databases">
        <title>Pseudoalteromonas qingdaonensis sp. nov., isolated from the intestines of marine benthic organisms.</title>
        <authorList>
            <person name="Lin X."/>
            <person name="Fang S."/>
            <person name="Hu X."/>
        </authorList>
    </citation>
    <scope>NUCLEOTIDE SEQUENCE [LARGE SCALE GENOMIC DNA]</scope>
    <source>
        <strain evidence="2 3">YIC-827</strain>
    </source>
</reference>
<dbReference type="InterPro" id="IPR013815">
    <property type="entry name" value="ATP_grasp_subdomain_1"/>
</dbReference>
<dbReference type="RefSeq" id="WP_342675737.1">
    <property type="nucleotide sequence ID" value="NZ_JBCGCU010000001.1"/>
</dbReference>
<dbReference type="InterPro" id="IPR048764">
    <property type="entry name" value="PylC_N"/>
</dbReference>
<dbReference type="Pfam" id="PF15632">
    <property type="entry name" value="ATPgrasp_Ter"/>
    <property type="match status" value="1"/>
</dbReference>
<dbReference type="EMBL" id="JBCGCU010000001">
    <property type="protein sequence ID" value="MEM0514215.1"/>
    <property type="molecule type" value="Genomic_DNA"/>
</dbReference>
<dbReference type="Pfam" id="PF21360">
    <property type="entry name" value="PylC-like_N"/>
    <property type="match status" value="1"/>
</dbReference>
<evidence type="ECO:0000313" key="2">
    <source>
        <dbReference type="EMBL" id="MEM0514215.1"/>
    </source>
</evidence>
<evidence type="ECO:0000313" key="3">
    <source>
        <dbReference type="Proteomes" id="UP001447008"/>
    </source>
</evidence>
<comment type="caution">
    <text evidence="2">The sequence shown here is derived from an EMBL/GenBank/DDBJ whole genome shotgun (WGS) entry which is preliminary data.</text>
</comment>
<sequence length="321" mass="36107">MKRNNIVILSAGRRVELVKAFQHAANELNLDTLVIGADMCPELSSACYVADESVAVPRVSSEHYVASLLKLCQEKGVGLVVPTIDTELKILSEVREAFLEIGTHIIISDPELIASCRDKRLTGEFFETLGITYPTVYSRENVPVPSFCKPYDGSCSKGAVAIYKKTDLTDDLLNDDKNMFMELVPKSYCEVTVDGYYTNDGLLKCLVPRERLEVRGGEVSKGKTIKSHLYDYLIERLSHIKGARGCITFQVFYNKQTSDIKGLEINPRFGGGFPLTNAVRGEYPKWLMQEYLLDKEITFFDDWDVGAIMLRYDAMVITHEN</sequence>
<protein>
    <submittedName>
        <fullName evidence="2">ATP-grasp domain-containing protein</fullName>
    </submittedName>
</protein>
<dbReference type="Gene3D" id="3.30.470.20">
    <property type="entry name" value="ATP-grasp fold, B domain"/>
    <property type="match status" value="1"/>
</dbReference>